<dbReference type="RefSeq" id="WP_050046472.1">
    <property type="nucleotide sequence ID" value="NZ_JHEG04000001.1"/>
</dbReference>
<sequence length="113" mass="13080">MSIVWDDYEFEGPWSLNTWNPPDRAGIYAIMCKPYPLTQPDTYQIIYFGETENFGDRGFPRSHHASQCWIKQAGNQLNLYVGVYRMPGSTKAQRLLVESKLTQRYRPACNLAV</sequence>
<dbReference type="OrthoDB" id="9757947at2"/>
<evidence type="ECO:0000313" key="3">
    <source>
        <dbReference type="Proteomes" id="UP000029738"/>
    </source>
</evidence>
<dbReference type="EMBL" id="JHEG04000001">
    <property type="protein sequence ID" value="KAF3890188.1"/>
    <property type="molecule type" value="Genomic_DNA"/>
</dbReference>
<evidence type="ECO:0000313" key="2">
    <source>
        <dbReference type="EMBL" id="KIE06507.1"/>
    </source>
</evidence>
<reference evidence="2" key="1">
    <citation type="journal article" date="2015" name="Genome Announc.">
        <title>Draft Genome Sequence of Tolypothrix boutellei Strain VB521301.</title>
        <authorList>
            <person name="Chandrababunaidu M.M."/>
            <person name="Singh D."/>
            <person name="Sen D."/>
            <person name="Bhan S."/>
            <person name="Das S."/>
            <person name="Gupta A."/>
            <person name="Adhikary S.P."/>
            <person name="Tripathy S."/>
        </authorList>
    </citation>
    <scope>NUCLEOTIDE SEQUENCE</scope>
    <source>
        <strain evidence="2">VB521301</strain>
    </source>
</reference>
<protein>
    <submittedName>
        <fullName evidence="1">GIY-YIG nuclease family protein</fullName>
    </submittedName>
</protein>
<comment type="caution">
    <text evidence="2">The sequence shown here is derived from an EMBL/GenBank/DDBJ whole genome shotgun (WGS) entry which is preliminary data.</text>
</comment>
<organism evidence="2">
    <name type="scientific">Tolypothrix bouteillei VB521301</name>
    <dbReference type="NCBI Taxonomy" id="1479485"/>
    <lineage>
        <taxon>Bacteria</taxon>
        <taxon>Bacillati</taxon>
        <taxon>Cyanobacteriota</taxon>
        <taxon>Cyanophyceae</taxon>
        <taxon>Nostocales</taxon>
        <taxon>Tolypothrichaceae</taxon>
        <taxon>Tolypothrix</taxon>
    </lineage>
</organism>
<dbReference type="Proteomes" id="UP000029738">
    <property type="component" value="Unassembled WGS sequence"/>
</dbReference>
<dbReference type="AlphaFoldDB" id="A0A0C1MW68"/>
<evidence type="ECO:0000313" key="1">
    <source>
        <dbReference type="EMBL" id="KAF3890188.1"/>
    </source>
</evidence>
<name>A0A0C1MW68_9CYAN</name>
<gene>
    <name evidence="2" type="ORF">DA73_0234560</name>
    <name evidence="1" type="ORF">DA73_0400035635</name>
</gene>
<reference evidence="1" key="2">
    <citation type="submission" date="2019-11" db="EMBL/GenBank/DDBJ databases">
        <title>Improved Assembly of Tolypothrix boutellei genome.</title>
        <authorList>
            <person name="Sarangi A.N."/>
            <person name="Mukherjee M."/>
            <person name="Ghosh S."/>
            <person name="Singh D."/>
            <person name="Das A."/>
            <person name="Kant S."/>
            <person name="Prusty A."/>
            <person name="Tripathy S."/>
        </authorList>
    </citation>
    <scope>NUCLEOTIDE SEQUENCE</scope>
    <source>
        <strain evidence="1">VB521301</strain>
    </source>
</reference>
<proteinExistence type="predicted"/>
<accession>A0A0C1MW68</accession>
<keyword evidence="3" id="KW-1185">Reference proteome</keyword>
<dbReference type="EMBL" id="JHEG02000059">
    <property type="protein sequence ID" value="KIE06507.1"/>
    <property type="molecule type" value="Genomic_DNA"/>
</dbReference>